<protein>
    <recommendedName>
        <fullName evidence="3">F-box domain-containing protein</fullName>
    </recommendedName>
</protein>
<evidence type="ECO:0008006" key="3">
    <source>
        <dbReference type="Google" id="ProtNLM"/>
    </source>
</evidence>
<name>A0AAD7B7E1_9AGAR</name>
<dbReference type="AlphaFoldDB" id="A0AAD7B7E1"/>
<proteinExistence type="predicted"/>
<sequence>MSSSVHELRRRLRSLEEAIDLQIVVLRHLERQRSDVQNELDSLRVPTGMARLPPEISSDILLQSIPTPPTWESLTTLLSVCRGWNALALATPFLWSTITDTGVMNANFVHVLEKWLHRTGSLQLSLILRHINRTTFPRTLQTLEAHTPRIQNLHLSPLHDSDLKLMTYPFDGLRSLTIYGSRISPDLCVELLRRTPNLMDLSLLQVKFHPASTPMRLTHLTLQSLHLGRPGEWCWSETSILRLLTLPALQSLVISRNEVAVEDLFNFLTRSAPPLRHLHVRLQEEDAVNDGIVACLQLVPGLIDLDILLGFYGDSHSSFDLWARSPKLLPGLRNLVIEEYYNHAAEGYRRVLAFLAERRGRLGSLQLILSDQVLDDAVAAALRVFRDEGMDIHVGTWQKSFL</sequence>
<dbReference type="SUPFAM" id="SSF52047">
    <property type="entry name" value="RNI-like"/>
    <property type="match status" value="1"/>
</dbReference>
<keyword evidence="2" id="KW-1185">Reference proteome</keyword>
<dbReference type="InterPro" id="IPR032675">
    <property type="entry name" value="LRR_dom_sf"/>
</dbReference>
<accession>A0AAD7B7E1</accession>
<organism evidence="1 2">
    <name type="scientific">Roridomyces roridus</name>
    <dbReference type="NCBI Taxonomy" id="1738132"/>
    <lineage>
        <taxon>Eukaryota</taxon>
        <taxon>Fungi</taxon>
        <taxon>Dikarya</taxon>
        <taxon>Basidiomycota</taxon>
        <taxon>Agaricomycotina</taxon>
        <taxon>Agaricomycetes</taxon>
        <taxon>Agaricomycetidae</taxon>
        <taxon>Agaricales</taxon>
        <taxon>Marasmiineae</taxon>
        <taxon>Mycenaceae</taxon>
        <taxon>Roridomyces</taxon>
    </lineage>
</organism>
<reference evidence="1" key="1">
    <citation type="submission" date="2023-03" db="EMBL/GenBank/DDBJ databases">
        <title>Massive genome expansion in bonnet fungi (Mycena s.s.) driven by repeated elements and novel gene families across ecological guilds.</title>
        <authorList>
            <consortium name="Lawrence Berkeley National Laboratory"/>
            <person name="Harder C.B."/>
            <person name="Miyauchi S."/>
            <person name="Viragh M."/>
            <person name="Kuo A."/>
            <person name="Thoen E."/>
            <person name="Andreopoulos B."/>
            <person name="Lu D."/>
            <person name="Skrede I."/>
            <person name="Drula E."/>
            <person name="Henrissat B."/>
            <person name="Morin E."/>
            <person name="Kohler A."/>
            <person name="Barry K."/>
            <person name="LaButti K."/>
            <person name="Morin E."/>
            <person name="Salamov A."/>
            <person name="Lipzen A."/>
            <person name="Mereny Z."/>
            <person name="Hegedus B."/>
            <person name="Baldrian P."/>
            <person name="Stursova M."/>
            <person name="Weitz H."/>
            <person name="Taylor A."/>
            <person name="Grigoriev I.V."/>
            <person name="Nagy L.G."/>
            <person name="Martin F."/>
            <person name="Kauserud H."/>
        </authorList>
    </citation>
    <scope>NUCLEOTIDE SEQUENCE</scope>
    <source>
        <strain evidence="1">9284</strain>
    </source>
</reference>
<dbReference type="EMBL" id="JARKIF010000029">
    <property type="protein sequence ID" value="KAJ7613008.1"/>
    <property type="molecule type" value="Genomic_DNA"/>
</dbReference>
<dbReference type="Gene3D" id="3.80.10.10">
    <property type="entry name" value="Ribonuclease Inhibitor"/>
    <property type="match status" value="1"/>
</dbReference>
<dbReference type="Proteomes" id="UP001221142">
    <property type="component" value="Unassembled WGS sequence"/>
</dbReference>
<evidence type="ECO:0000313" key="2">
    <source>
        <dbReference type="Proteomes" id="UP001221142"/>
    </source>
</evidence>
<gene>
    <name evidence="1" type="ORF">FB45DRAFT_1112666</name>
</gene>
<evidence type="ECO:0000313" key="1">
    <source>
        <dbReference type="EMBL" id="KAJ7613008.1"/>
    </source>
</evidence>
<comment type="caution">
    <text evidence="1">The sequence shown here is derived from an EMBL/GenBank/DDBJ whole genome shotgun (WGS) entry which is preliminary data.</text>
</comment>